<evidence type="ECO:0000256" key="4">
    <source>
        <dbReference type="ARBA" id="ARBA00021843"/>
    </source>
</evidence>
<dbReference type="GO" id="GO:0004177">
    <property type="term" value="F:aminopeptidase activity"/>
    <property type="evidence" value="ECO:0007669"/>
    <property type="project" value="UniProtKB-EC"/>
</dbReference>
<dbReference type="eggNOG" id="COG2267">
    <property type="taxonomic scope" value="Bacteria"/>
</dbReference>
<evidence type="ECO:0000256" key="6">
    <source>
        <dbReference type="ARBA" id="ARBA00029605"/>
    </source>
</evidence>
<dbReference type="InterPro" id="IPR029058">
    <property type="entry name" value="AB_hydrolase_fold"/>
</dbReference>
<evidence type="ECO:0000256" key="8">
    <source>
        <dbReference type="PIRSR" id="PIRSR005539-1"/>
    </source>
</evidence>
<feature type="domain" description="AB hydrolase-1" evidence="9">
    <location>
        <begin position="41"/>
        <end position="292"/>
    </location>
</feature>
<evidence type="ECO:0000256" key="3">
    <source>
        <dbReference type="ARBA" id="ARBA00012568"/>
    </source>
</evidence>
<evidence type="ECO:0000313" key="11">
    <source>
        <dbReference type="Proteomes" id="UP000002785"/>
    </source>
</evidence>
<dbReference type="HOGENOM" id="CLU_020336_15_1_11"/>
<dbReference type="PRINTS" id="PR00793">
    <property type="entry name" value="PROAMNOPTASE"/>
</dbReference>
<evidence type="ECO:0000256" key="5">
    <source>
        <dbReference type="ARBA" id="ARBA00022801"/>
    </source>
</evidence>
<evidence type="ECO:0000256" key="7">
    <source>
        <dbReference type="PIRNR" id="PIRNR005539"/>
    </source>
</evidence>
<dbReference type="InterPro" id="IPR050228">
    <property type="entry name" value="Carboxylesterase_BioH"/>
</dbReference>
<dbReference type="PIRSF" id="PIRSF005539">
    <property type="entry name" value="Pept_S33_TRI_F1"/>
    <property type="match status" value="1"/>
</dbReference>
<dbReference type="Gene3D" id="3.40.50.1820">
    <property type="entry name" value="alpha/beta hydrolase"/>
    <property type="match status" value="1"/>
</dbReference>
<feature type="active site" description="Proton donor" evidence="8">
    <location>
        <position position="286"/>
    </location>
</feature>
<comment type="catalytic activity">
    <reaction evidence="1">
        <text>Release of N-terminal proline from a peptide.</text>
        <dbReference type="EC" id="3.4.11.5"/>
    </reaction>
</comment>
<dbReference type="Pfam" id="PF00561">
    <property type="entry name" value="Abhydrolase_1"/>
    <property type="match status" value="1"/>
</dbReference>
<feature type="active site" evidence="8">
    <location>
        <position position="259"/>
    </location>
</feature>
<organism evidence="10 11">
    <name type="scientific">Streptomyces sviceus (strain ATCC 29083 / DSM 924 / JCM 4929 / NBRC 13980 / NCIMB 11184 / NRRL 5439 / UC 5370)</name>
    <dbReference type="NCBI Taxonomy" id="463191"/>
    <lineage>
        <taxon>Bacteria</taxon>
        <taxon>Bacillati</taxon>
        <taxon>Actinomycetota</taxon>
        <taxon>Actinomycetes</taxon>
        <taxon>Kitasatosporales</taxon>
        <taxon>Streptomycetaceae</taxon>
        <taxon>Streptomyces</taxon>
    </lineage>
</organism>
<evidence type="ECO:0000256" key="1">
    <source>
        <dbReference type="ARBA" id="ARBA00001585"/>
    </source>
</evidence>
<dbReference type="ESTHER" id="9acto-b5i5a9">
    <property type="family name" value="Proline_iminopeptidase"/>
</dbReference>
<accession>B5I5A9</accession>
<dbReference type="PANTHER" id="PTHR43194:SF2">
    <property type="entry name" value="PEROXISOMAL MEMBRANE PROTEIN LPX1"/>
    <property type="match status" value="1"/>
</dbReference>
<dbReference type="EMBL" id="CM000951">
    <property type="protein sequence ID" value="EDY60264.1"/>
    <property type="molecule type" value="Genomic_DNA"/>
</dbReference>
<proteinExistence type="inferred from homology"/>
<reference evidence="10" key="1">
    <citation type="submission" date="2009-10" db="EMBL/GenBank/DDBJ databases">
        <title>The genome sequence of Streptomyces sviceus strain ATCC 29083.</title>
        <authorList>
            <consortium name="The Broad Institute Genome Sequencing Platform"/>
            <consortium name="Broad Institute Microbial Sequencing Center"/>
            <person name="Fischbach M."/>
            <person name="Godfrey P."/>
            <person name="Ward D."/>
            <person name="Young S."/>
            <person name="Zeng Q."/>
            <person name="Koehrsen M."/>
            <person name="Alvarado L."/>
            <person name="Berlin A.M."/>
            <person name="Bochicchio J."/>
            <person name="Borenstein D."/>
            <person name="Chapman S.B."/>
            <person name="Chen Z."/>
            <person name="Engels R."/>
            <person name="Freedman E."/>
            <person name="Gellesch M."/>
            <person name="Goldberg J."/>
            <person name="Griggs A."/>
            <person name="Gujja S."/>
            <person name="Heilman E.R."/>
            <person name="Heiman D.I."/>
            <person name="Hepburn T.A."/>
            <person name="Howarth C."/>
            <person name="Jen D."/>
            <person name="Larson L."/>
            <person name="Lewis B."/>
            <person name="Mehta T."/>
            <person name="Park D."/>
            <person name="Pearson M."/>
            <person name="Richards J."/>
            <person name="Roberts A."/>
            <person name="Saif S."/>
            <person name="Shea T.D."/>
            <person name="Shenoy N."/>
            <person name="Sisk P."/>
            <person name="Stolte C."/>
            <person name="Sykes S.N."/>
            <person name="Thomson T."/>
            <person name="Walk T."/>
            <person name="White J."/>
            <person name="Yandava C."/>
            <person name="Straight P."/>
            <person name="Clardy J."/>
            <person name="Hung D."/>
            <person name="Kolter R."/>
            <person name="Mekalanos J."/>
            <person name="Walker S."/>
            <person name="Walsh C.T."/>
            <person name="Wieland-Brown L.C."/>
            <person name="Haas B."/>
            <person name="Nusbaum C."/>
            <person name="Birren B."/>
        </authorList>
    </citation>
    <scope>NUCLEOTIDE SEQUENCE [LARGE SCALE GENOMIC DNA]</scope>
    <source>
        <strain evidence="10">ATCC 29083</strain>
    </source>
</reference>
<dbReference type="AlphaFoldDB" id="B5I5A9"/>
<dbReference type="InterPro" id="IPR000073">
    <property type="entry name" value="AB_hydrolase_1"/>
</dbReference>
<sequence>MVPAGPGGFPVAIPEPNHTGTVDFNGHSTWYRITGEPGRTPLVVLHGGPGAGHHYTLSIANISEQGRPVIHYDQLGTGHSTHLPDKGADFWTVQLFLDELDTLLEELGIADGYHILGQSWGGMLAAEHAVRRPPGLRGLVIANSPASMELWLQAAAELRAELPEEVRRTLHTHEAAGTTDHPDYRAAEQVFNERHVCRLTPNPPEVQATWDNIAADPTVYHTMNGPNEFHVVGTLKDWSVIDRLHLIEAPTLLVSGRFDEATPETVRPFADRIPDVRWHMFEHSSHMPHVEEEELYLRVVGEFLDSTD</sequence>
<dbReference type="SUPFAM" id="SSF53474">
    <property type="entry name" value="alpha/beta-Hydrolases"/>
    <property type="match status" value="1"/>
</dbReference>
<dbReference type="InterPro" id="IPR002410">
    <property type="entry name" value="Peptidase_S33"/>
</dbReference>
<evidence type="ECO:0000256" key="2">
    <source>
        <dbReference type="ARBA" id="ARBA00010088"/>
    </source>
</evidence>
<dbReference type="Proteomes" id="UP000002785">
    <property type="component" value="Chromosome"/>
</dbReference>
<dbReference type="GO" id="GO:0006508">
    <property type="term" value="P:proteolysis"/>
    <property type="evidence" value="ECO:0007669"/>
    <property type="project" value="InterPro"/>
</dbReference>
<evidence type="ECO:0000313" key="10">
    <source>
        <dbReference type="EMBL" id="EDY60264.1"/>
    </source>
</evidence>
<dbReference type="InterPro" id="IPR005945">
    <property type="entry name" value="Pro_imino_pep"/>
</dbReference>
<keyword evidence="11" id="KW-1185">Reference proteome</keyword>
<dbReference type="PANTHER" id="PTHR43194">
    <property type="entry name" value="HYDROLASE ALPHA/BETA FOLD FAMILY"/>
    <property type="match status" value="1"/>
</dbReference>
<evidence type="ECO:0000259" key="9">
    <source>
        <dbReference type="Pfam" id="PF00561"/>
    </source>
</evidence>
<dbReference type="EC" id="3.4.11.5" evidence="3"/>
<feature type="active site" description="Nucleophile" evidence="8">
    <location>
        <position position="119"/>
    </location>
</feature>
<dbReference type="NCBIfam" id="TIGR01250">
    <property type="entry name" value="pro_imino_pep_2"/>
    <property type="match status" value="1"/>
</dbReference>
<comment type="similarity">
    <text evidence="2 7">Belongs to the peptidase S33 family.</text>
</comment>
<protein>
    <recommendedName>
        <fullName evidence="4">Proline iminopeptidase</fullName>
        <ecNumber evidence="3">3.4.11.5</ecNumber>
    </recommendedName>
    <alternativeName>
        <fullName evidence="6">Prolyl aminopeptidase</fullName>
    </alternativeName>
</protein>
<keyword evidence="5 7" id="KW-0378">Hydrolase</keyword>
<name>B5I5A9_STRX2</name>
<gene>
    <name evidence="10" type="ORF">SSEG_06843</name>
</gene>